<evidence type="ECO:0000313" key="11">
    <source>
        <dbReference type="Proteomes" id="UP000294887"/>
    </source>
</evidence>
<dbReference type="Pfam" id="PF01979">
    <property type="entry name" value="Amidohydro_1"/>
    <property type="match status" value="1"/>
</dbReference>
<dbReference type="EMBL" id="SMFQ01000003">
    <property type="protein sequence ID" value="TCJ87393.1"/>
    <property type="molecule type" value="Genomic_DNA"/>
</dbReference>
<dbReference type="SUPFAM" id="SSF51338">
    <property type="entry name" value="Composite domain of metallo-dependent hydrolases"/>
    <property type="match status" value="1"/>
</dbReference>
<evidence type="ECO:0000256" key="3">
    <source>
        <dbReference type="ARBA" id="ARBA00012781"/>
    </source>
</evidence>
<dbReference type="NCBIfam" id="NF006679">
    <property type="entry name" value="PRK09228.1"/>
    <property type="match status" value="1"/>
</dbReference>
<evidence type="ECO:0000256" key="5">
    <source>
        <dbReference type="ARBA" id="ARBA00022801"/>
    </source>
</evidence>
<comment type="cofactor">
    <cofactor evidence="8">
        <name>Zn(2+)</name>
        <dbReference type="ChEBI" id="CHEBI:29105"/>
    </cofactor>
    <text evidence="8">Binds 1 zinc ion per subunit.</text>
</comment>
<dbReference type="InterPro" id="IPR032466">
    <property type="entry name" value="Metal_Hydrolase"/>
</dbReference>
<dbReference type="PANTHER" id="PTHR11271">
    <property type="entry name" value="GUANINE DEAMINASE"/>
    <property type="match status" value="1"/>
</dbReference>
<gene>
    <name evidence="10" type="ORF">EV695_1903</name>
</gene>
<evidence type="ECO:0000313" key="10">
    <source>
        <dbReference type="EMBL" id="TCJ87393.1"/>
    </source>
</evidence>
<comment type="catalytic activity">
    <reaction evidence="8">
        <text>guanine + H2O + H(+) = xanthine + NH4(+)</text>
        <dbReference type="Rhea" id="RHEA:14665"/>
        <dbReference type="ChEBI" id="CHEBI:15377"/>
        <dbReference type="ChEBI" id="CHEBI:15378"/>
        <dbReference type="ChEBI" id="CHEBI:16235"/>
        <dbReference type="ChEBI" id="CHEBI:17712"/>
        <dbReference type="ChEBI" id="CHEBI:28938"/>
        <dbReference type="EC" id="3.5.4.3"/>
    </reaction>
</comment>
<feature type="domain" description="Amidohydrolase-related" evidence="9">
    <location>
        <begin position="81"/>
        <end position="440"/>
    </location>
</feature>
<evidence type="ECO:0000256" key="2">
    <source>
        <dbReference type="ARBA" id="ARBA00006745"/>
    </source>
</evidence>
<sequence>MAIIASSIDSVTAHRGEILHFLSDPQYQSSTETKENSWQYFKDGLLVIDSNGQVQSCGEAEALLKALPADAQITKHPNCLITPGFIDTHIHFPQCEIIASYGEQLLEWLETYTFPAESNFSDPEYAAEIARFFLDQLLSNGTTTALVFGTVHPQSVDAFFTEAQQRNLRMICGKVMMDRHAPDYLLDTPETSYSESKQLIEKWHNKDRLRYAVTPRFAPTSTPEQLEAAGRLLKEFPDVHFQTHLSENKKECEWVHDLFPERKNYLDVYDHYDLLGKRSVFAHGIHLDDGEWQRLAETDSSISYCPRSNLFIGSGLFNLHKAQQHKVKVGLGTDVAGGDSFSILQTINEAYKIQQLQDQSLSAFQSLYMATLGGAKTLDLDDNIGNFEQGKEADFVVMDYQATPLLKFKIEQCTTFEERLFSLLMLGDDRCVKETYIMGKKYYG</sequence>
<comment type="pathway">
    <text evidence="1 8">Purine metabolism; guanine degradation; xanthine from guanine: step 1/1.</text>
</comment>
<comment type="caution">
    <text evidence="10">The sequence shown here is derived from an EMBL/GenBank/DDBJ whole genome shotgun (WGS) entry which is preliminary data.</text>
</comment>
<dbReference type="GO" id="GO:0008892">
    <property type="term" value="F:guanine deaminase activity"/>
    <property type="evidence" value="ECO:0007669"/>
    <property type="project" value="UniProtKB-UniRule"/>
</dbReference>
<keyword evidence="4 8" id="KW-0479">Metal-binding</keyword>
<accession>A0A4R1F0S5</accession>
<dbReference type="CDD" id="cd01303">
    <property type="entry name" value="GDEase"/>
    <property type="match status" value="1"/>
</dbReference>
<evidence type="ECO:0000256" key="1">
    <source>
        <dbReference type="ARBA" id="ARBA00004984"/>
    </source>
</evidence>
<organism evidence="10 11">
    <name type="scientific">Cocleimonas flava</name>
    <dbReference type="NCBI Taxonomy" id="634765"/>
    <lineage>
        <taxon>Bacteria</taxon>
        <taxon>Pseudomonadati</taxon>
        <taxon>Pseudomonadota</taxon>
        <taxon>Gammaproteobacteria</taxon>
        <taxon>Thiotrichales</taxon>
        <taxon>Thiotrichaceae</taxon>
        <taxon>Cocleimonas</taxon>
    </lineage>
</organism>
<dbReference type="GO" id="GO:0008270">
    <property type="term" value="F:zinc ion binding"/>
    <property type="evidence" value="ECO:0007669"/>
    <property type="project" value="UniProtKB-UniRule"/>
</dbReference>
<dbReference type="Gene3D" id="2.30.40.10">
    <property type="entry name" value="Urease, subunit C, domain 1"/>
    <property type="match status" value="1"/>
</dbReference>
<protein>
    <recommendedName>
        <fullName evidence="3 7">Guanine deaminase</fullName>
        <shortName evidence="8">Guanase</shortName>
        <ecNumber evidence="3 7">3.5.4.3</ecNumber>
    </recommendedName>
    <alternativeName>
        <fullName evidence="8">Guanine aminohydrolase</fullName>
    </alternativeName>
</protein>
<proteinExistence type="inferred from homology"/>
<dbReference type="PANTHER" id="PTHR11271:SF6">
    <property type="entry name" value="GUANINE DEAMINASE"/>
    <property type="match status" value="1"/>
</dbReference>
<dbReference type="EC" id="3.5.4.3" evidence="3 7"/>
<keyword evidence="6 8" id="KW-0862">Zinc</keyword>
<evidence type="ECO:0000256" key="6">
    <source>
        <dbReference type="ARBA" id="ARBA00022833"/>
    </source>
</evidence>
<dbReference type="InterPro" id="IPR051607">
    <property type="entry name" value="Metallo-dep_hydrolases"/>
</dbReference>
<comment type="similarity">
    <text evidence="2 8">Belongs to the metallo-dependent hydrolases superfamily. ATZ/TRZ family.</text>
</comment>
<dbReference type="Proteomes" id="UP000294887">
    <property type="component" value="Unassembled WGS sequence"/>
</dbReference>
<keyword evidence="11" id="KW-1185">Reference proteome</keyword>
<dbReference type="GO" id="GO:0005829">
    <property type="term" value="C:cytosol"/>
    <property type="evidence" value="ECO:0007669"/>
    <property type="project" value="TreeGrafter"/>
</dbReference>
<dbReference type="Gene3D" id="3.20.20.140">
    <property type="entry name" value="Metal-dependent hydrolases"/>
    <property type="match status" value="1"/>
</dbReference>
<comment type="function">
    <text evidence="8">Catalyzes the hydrolytic deamination of guanine, producing xanthine and ammonia.</text>
</comment>
<dbReference type="GO" id="GO:0006147">
    <property type="term" value="P:guanine catabolic process"/>
    <property type="evidence" value="ECO:0007669"/>
    <property type="project" value="UniProtKB-UniRule"/>
</dbReference>
<dbReference type="FunFam" id="3.20.20.140:FF:000022">
    <property type="entry name" value="Guanine deaminase"/>
    <property type="match status" value="1"/>
</dbReference>
<keyword evidence="5 8" id="KW-0378">Hydrolase</keyword>
<dbReference type="OrthoDB" id="9807210at2"/>
<evidence type="ECO:0000256" key="8">
    <source>
        <dbReference type="RuleBase" id="RU366009"/>
    </source>
</evidence>
<evidence type="ECO:0000256" key="7">
    <source>
        <dbReference type="NCBIfam" id="TIGR02967"/>
    </source>
</evidence>
<dbReference type="NCBIfam" id="TIGR02967">
    <property type="entry name" value="guan_deamin"/>
    <property type="match status" value="1"/>
</dbReference>
<dbReference type="RefSeq" id="WP_131905671.1">
    <property type="nucleotide sequence ID" value="NZ_BAAAFU010000004.1"/>
</dbReference>
<name>A0A4R1F0S5_9GAMM</name>
<dbReference type="UniPathway" id="UPA00603">
    <property type="reaction ID" value="UER00660"/>
</dbReference>
<dbReference type="InterPro" id="IPR006680">
    <property type="entry name" value="Amidohydro-rel"/>
</dbReference>
<dbReference type="InterPro" id="IPR014311">
    <property type="entry name" value="Guanine_deaminase"/>
</dbReference>
<evidence type="ECO:0000259" key="9">
    <source>
        <dbReference type="Pfam" id="PF01979"/>
    </source>
</evidence>
<reference evidence="10 11" key="1">
    <citation type="submission" date="2019-03" db="EMBL/GenBank/DDBJ databases">
        <title>Genomic Encyclopedia of Type Strains, Phase IV (KMG-IV): sequencing the most valuable type-strain genomes for metagenomic binning, comparative biology and taxonomic classification.</title>
        <authorList>
            <person name="Goeker M."/>
        </authorList>
    </citation>
    <scope>NUCLEOTIDE SEQUENCE [LARGE SCALE GENOMIC DNA]</scope>
    <source>
        <strain evidence="10 11">DSM 24830</strain>
    </source>
</reference>
<dbReference type="SUPFAM" id="SSF51556">
    <property type="entry name" value="Metallo-dependent hydrolases"/>
    <property type="match status" value="1"/>
</dbReference>
<evidence type="ECO:0000256" key="4">
    <source>
        <dbReference type="ARBA" id="ARBA00022723"/>
    </source>
</evidence>
<dbReference type="AlphaFoldDB" id="A0A4R1F0S5"/>
<dbReference type="InterPro" id="IPR011059">
    <property type="entry name" value="Metal-dep_hydrolase_composite"/>
</dbReference>